<name>A0ABW1FRR6_9ACTN</name>
<keyword evidence="3" id="KW-0479">Metal-binding</keyword>
<dbReference type="PANTHER" id="PTHR11473">
    <property type="entry name" value="AROMATIC AMINO ACID HYDROXYLASE"/>
    <property type="match status" value="1"/>
</dbReference>
<evidence type="ECO:0000313" key="10">
    <source>
        <dbReference type="Proteomes" id="UP001596241"/>
    </source>
</evidence>
<dbReference type="EMBL" id="JBHSPW010000012">
    <property type="protein sequence ID" value="MFC5895939.1"/>
    <property type="molecule type" value="Genomic_DNA"/>
</dbReference>
<evidence type="ECO:0000256" key="4">
    <source>
        <dbReference type="ARBA" id="ARBA00023002"/>
    </source>
</evidence>
<dbReference type="PROSITE" id="PS51410">
    <property type="entry name" value="BH4_AAA_HYDROXYL_2"/>
    <property type="match status" value="1"/>
</dbReference>
<comment type="similarity">
    <text evidence="2">Belongs to the biopterin-dependent aromatic amino acid hydroxylase family.</text>
</comment>
<dbReference type="InterPro" id="IPR036951">
    <property type="entry name" value="ArAA_hydroxylase_sf"/>
</dbReference>
<accession>A0ABW1FRR6</accession>
<dbReference type="RefSeq" id="WP_345078506.1">
    <property type="nucleotide sequence ID" value="NZ_BAAAWG010000002.1"/>
</dbReference>
<dbReference type="Proteomes" id="UP001596241">
    <property type="component" value="Unassembled WGS sequence"/>
</dbReference>
<reference evidence="10" key="1">
    <citation type="journal article" date="2019" name="Int. J. Syst. Evol. Microbiol.">
        <title>The Global Catalogue of Microorganisms (GCM) 10K type strain sequencing project: providing services to taxonomists for standard genome sequencing and annotation.</title>
        <authorList>
            <consortium name="The Broad Institute Genomics Platform"/>
            <consortium name="The Broad Institute Genome Sequencing Center for Infectious Disease"/>
            <person name="Wu L."/>
            <person name="Ma J."/>
        </authorList>
    </citation>
    <scope>NUCLEOTIDE SEQUENCE [LARGE SCALE GENOMIC DNA]</scope>
    <source>
        <strain evidence="10">CGMCC 1.15809</strain>
    </source>
</reference>
<evidence type="ECO:0000256" key="5">
    <source>
        <dbReference type="ARBA" id="ARBA00023004"/>
    </source>
</evidence>
<gene>
    <name evidence="9" type="ORF">ACFP3M_24400</name>
</gene>
<dbReference type="PRINTS" id="PR00372">
    <property type="entry name" value="FYWHYDRXLASE"/>
</dbReference>
<comment type="caution">
    <text evidence="9">The sequence shown here is derived from an EMBL/GenBank/DDBJ whole genome shotgun (WGS) entry which is preliminary data.</text>
</comment>
<dbReference type="SUPFAM" id="SSF56534">
    <property type="entry name" value="Aromatic aminoacid monoxygenases, catalytic and oligomerization domains"/>
    <property type="match status" value="1"/>
</dbReference>
<dbReference type="Pfam" id="PF00351">
    <property type="entry name" value="Biopterin_H"/>
    <property type="match status" value="1"/>
</dbReference>
<keyword evidence="5" id="KW-0408">Iron</keyword>
<keyword evidence="10" id="KW-1185">Reference proteome</keyword>
<protein>
    <submittedName>
        <fullName evidence="9">Phenylalanine 4-monooxygenase</fullName>
    </submittedName>
</protein>
<comment type="cofactor">
    <cofactor evidence="1">
        <name>Fe(2+)</name>
        <dbReference type="ChEBI" id="CHEBI:29033"/>
    </cofactor>
</comment>
<evidence type="ECO:0000256" key="1">
    <source>
        <dbReference type="ARBA" id="ARBA00001954"/>
    </source>
</evidence>
<evidence type="ECO:0000259" key="8">
    <source>
        <dbReference type="PROSITE" id="PS51410"/>
    </source>
</evidence>
<keyword evidence="6" id="KW-0503">Monooxygenase</keyword>
<evidence type="ECO:0000256" key="2">
    <source>
        <dbReference type="ARBA" id="ARBA00009712"/>
    </source>
</evidence>
<evidence type="ECO:0000256" key="7">
    <source>
        <dbReference type="SAM" id="MobiDB-lite"/>
    </source>
</evidence>
<feature type="region of interest" description="Disordered" evidence="7">
    <location>
        <begin position="1"/>
        <end position="22"/>
    </location>
</feature>
<keyword evidence="4" id="KW-0560">Oxidoreductase</keyword>
<feature type="compositionally biased region" description="Basic and acidic residues" evidence="7">
    <location>
        <begin position="13"/>
        <end position="22"/>
    </location>
</feature>
<dbReference type="Gene3D" id="1.10.800.10">
    <property type="entry name" value="Aromatic amino acid hydroxylase"/>
    <property type="match status" value="1"/>
</dbReference>
<dbReference type="InterPro" id="IPR019774">
    <property type="entry name" value="Aromatic-AA_hydroxylase_C"/>
</dbReference>
<dbReference type="InterPro" id="IPR001273">
    <property type="entry name" value="ArAA_hydroxylase"/>
</dbReference>
<proteinExistence type="inferred from homology"/>
<organism evidence="9 10">
    <name type="scientific">Streptomyces ramulosus</name>
    <dbReference type="NCBI Taxonomy" id="47762"/>
    <lineage>
        <taxon>Bacteria</taxon>
        <taxon>Bacillati</taxon>
        <taxon>Actinomycetota</taxon>
        <taxon>Actinomycetes</taxon>
        <taxon>Kitasatosporales</taxon>
        <taxon>Streptomycetaceae</taxon>
        <taxon>Streptomyces</taxon>
    </lineage>
</organism>
<evidence type="ECO:0000313" key="9">
    <source>
        <dbReference type="EMBL" id="MFC5895939.1"/>
    </source>
</evidence>
<dbReference type="PANTHER" id="PTHR11473:SF24">
    <property type="entry name" value="PHENYLALANINE-4-HYDROXYLASE"/>
    <property type="match status" value="1"/>
</dbReference>
<sequence length="307" mass="34190">MIDWLNQTPLDPDGSRLGRAEEHPSFADRAYVTRRNAIVAAAKGHRVGAPSPPVSYDNAEHAAWRTVHAALTEAQQGRVCQAVLRARETAPIPADRIPHHEEVSDRLEPLTGFRFTLAGGIVPNKRFLGSMADGYFHAVQYVRHPAMPLYTPEPDILHDVFGHGIHLSDPWFADLYRTVGRAAARVRSADALDLISRVYWFTLEYGLARENGRPKAYGAALLSSYGELSHFPRTDIRPFHLPDLVRLPYQVAGYQQVLFAVDSLPQLAEALHDFLDDFDEDTAERHGLPRLAERGFMGRPGSTASRG</sequence>
<evidence type="ECO:0000256" key="6">
    <source>
        <dbReference type="ARBA" id="ARBA00023033"/>
    </source>
</evidence>
<feature type="domain" description="Biopterin-dependent aromatic amino acid hydroxylase family profile" evidence="8">
    <location>
        <begin position="1"/>
        <end position="307"/>
    </location>
</feature>
<dbReference type="InterPro" id="IPR036329">
    <property type="entry name" value="Aro-AA_hydroxylase_C_sf"/>
</dbReference>
<evidence type="ECO:0000256" key="3">
    <source>
        <dbReference type="ARBA" id="ARBA00022723"/>
    </source>
</evidence>